<accession>A0A3D8I6Q0</accession>
<proteinExistence type="predicted"/>
<name>A0A3D8I6Q0_9HELI</name>
<protein>
    <recommendedName>
        <fullName evidence="1">Glutamine amidotransferase domain-containing protein</fullName>
    </recommendedName>
</protein>
<dbReference type="PROSITE" id="PS51273">
    <property type="entry name" value="GATASE_TYPE_1"/>
    <property type="match status" value="1"/>
</dbReference>
<feature type="domain" description="Glutamine amidotransferase" evidence="1">
    <location>
        <begin position="21"/>
        <end position="186"/>
    </location>
</feature>
<organism evidence="2 3">
    <name type="scientific">Helicobacter marmotae</name>
    <dbReference type="NCBI Taxonomy" id="152490"/>
    <lineage>
        <taxon>Bacteria</taxon>
        <taxon>Pseudomonadati</taxon>
        <taxon>Campylobacterota</taxon>
        <taxon>Epsilonproteobacteria</taxon>
        <taxon>Campylobacterales</taxon>
        <taxon>Helicobacteraceae</taxon>
        <taxon>Helicobacter</taxon>
    </lineage>
</organism>
<dbReference type="Pfam" id="PF00117">
    <property type="entry name" value="GATase"/>
    <property type="match status" value="1"/>
</dbReference>
<dbReference type="AlphaFoldDB" id="A0A3D8I6Q0"/>
<dbReference type="InterPro" id="IPR029062">
    <property type="entry name" value="Class_I_gatase-like"/>
</dbReference>
<reference evidence="2 3" key="1">
    <citation type="submission" date="2018-04" db="EMBL/GenBank/DDBJ databases">
        <title>Novel Campyloabacter and Helicobacter Species and Strains.</title>
        <authorList>
            <person name="Mannion A.J."/>
            <person name="Shen Z."/>
            <person name="Fox J.G."/>
        </authorList>
    </citation>
    <scope>NUCLEOTIDE SEQUENCE [LARGE SCALE GENOMIC DNA]</scope>
    <source>
        <strain evidence="2 3">MIT 98-6070</strain>
    </source>
</reference>
<dbReference type="OrthoDB" id="9813383at2"/>
<dbReference type="InterPro" id="IPR017926">
    <property type="entry name" value="GATASE"/>
</dbReference>
<gene>
    <name evidence="2" type="ORF">CQA63_02220</name>
</gene>
<keyword evidence="3" id="KW-1185">Reference proteome</keyword>
<dbReference type="Proteomes" id="UP000256599">
    <property type="component" value="Unassembled WGS sequence"/>
</dbReference>
<dbReference type="RefSeq" id="WP_104700650.1">
    <property type="nucleotide sequence ID" value="NZ_FZPP01000045.1"/>
</dbReference>
<sequence>MRAITTQRIYAYKPYGELWECLDSALQEFLLECEILSYAVSFTQIAHIPLLFEGVDMLVLSGGNDIGAYPKRDHFELALLDYALKAHKKVFAICRGAQLVAHYFNIPLKASKHKIKAIHTLQGRLTHDVHSYHHFCITQAPKDCEVLAYVDDEIEAFMSSQILGVMWHPEREERRESDRALLKQFITQSVHKHNIQDSKLKEA</sequence>
<dbReference type="SUPFAM" id="SSF52317">
    <property type="entry name" value="Class I glutamine amidotransferase-like"/>
    <property type="match status" value="1"/>
</dbReference>
<evidence type="ECO:0000259" key="1">
    <source>
        <dbReference type="Pfam" id="PF00117"/>
    </source>
</evidence>
<comment type="caution">
    <text evidence="2">The sequence shown here is derived from an EMBL/GenBank/DDBJ whole genome shotgun (WGS) entry which is preliminary data.</text>
</comment>
<dbReference type="EMBL" id="NXLR01000002">
    <property type="protein sequence ID" value="RDU60797.1"/>
    <property type="molecule type" value="Genomic_DNA"/>
</dbReference>
<dbReference type="Gene3D" id="3.40.50.880">
    <property type="match status" value="1"/>
</dbReference>
<evidence type="ECO:0000313" key="2">
    <source>
        <dbReference type="EMBL" id="RDU60797.1"/>
    </source>
</evidence>
<evidence type="ECO:0000313" key="3">
    <source>
        <dbReference type="Proteomes" id="UP000256599"/>
    </source>
</evidence>